<protein>
    <recommendedName>
        <fullName evidence="3">Secreted protein</fullName>
    </recommendedName>
</protein>
<gene>
    <name evidence="1" type="ORF">RM573_05375</name>
</gene>
<sequence>MIYRYLKVLFILQAIISSSEINSAGSDHPLFSDNENSYAELAFFTDIEDPNSEDADVIVSSWLKFQQAKRVFQQPQYQSPFVPRTYLALNYTRAPPRYI</sequence>
<keyword evidence="2" id="KW-1185">Reference proteome</keyword>
<reference evidence="1 2" key="1">
    <citation type="submission" date="2023-09" db="EMBL/GenBank/DDBJ databases">
        <authorList>
            <person name="Rey-Velasco X."/>
        </authorList>
    </citation>
    <scope>NUCLEOTIDE SEQUENCE [LARGE SCALE GENOMIC DNA]</scope>
    <source>
        <strain evidence="1 2">W431</strain>
    </source>
</reference>
<evidence type="ECO:0008006" key="3">
    <source>
        <dbReference type="Google" id="ProtNLM"/>
    </source>
</evidence>
<evidence type="ECO:0000313" key="2">
    <source>
        <dbReference type="Proteomes" id="UP001266357"/>
    </source>
</evidence>
<organism evidence="1 2">
    <name type="scientific">Thalassotalea castellviae</name>
    <dbReference type="NCBI Taxonomy" id="3075612"/>
    <lineage>
        <taxon>Bacteria</taxon>
        <taxon>Pseudomonadati</taxon>
        <taxon>Pseudomonadota</taxon>
        <taxon>Gammaproteobacteria</taxon>
        <taxon>Alteromonadales</taxon>
        <taxon>Colwelliaceae</taxon>
        <taxon>Thalassotalea</taxon>
    </lineage>
</organism>
<dbReference type="Proteomes" id="UP001266357">
    <property type="component" value="Unassembled WGS sequence"/>
</dbReference>
<proteinExistence type="predicted"/>
<evidence type="ECO:0000313" key="1">
    <source>
        <dbReference type="EMBL" id="MDT0603017.1"/>
    </source>
</evidence>
<accession>A0ABU3A0E8</accession>
<comment type="caution">
    <text evidence="1">The sequence shown here is derived from an EMBL/GenBank/DDBJ whole genome shotgun (WGS) entry which is preliminary data.</text>
</comment>
<dbReference type="RefSeq" id="WP_311578348.1">
    <property type="nucleotide sequence ID" value="NZ_JAVRIF010000002.1"/>
</dbReference>
<dbReference type="EMBL" id="JAVRIF010000002">
    <property type="protein sequence ID" value="MDT0603017.1"/>
    <property type="molecule type" value="Genomic_DNA"/>
</dbReference>
<name>A0ABU3A0E8_9GAMM</name>